<dbReference type="PANTHER" id="PTHR43811:SF19">
    <property type="entry name" value="39 KDA FK506-BINDING NUCLEAR PROTEIN"/>
    <property type="match status" value="1"/>
</dbReference>
<comment type="similarity">
    <text evidence="2 6">Belongs to the FKBP-type PPIase family.</text>
</comment>
<evidence type="ECO:0000256" key="1">
    <source>
        <dbReference type="ARBA" id="ARBA00000971"/>
    </source>
</evidence>
<accession>B5E8F3</accession>
<dbReference type="HOGENOM" id="CLU_013615_7_4_7"/>
<dbReference type="AlphaFoldDB" id="B5E8F3"/>
<keyword evidence="3 5" id="KW-0697">Rotamase</keyword>
<evidence type="ECO:0000256" key="5">
    <source>
        <dbReference type="PROSITE-ProRule" id="PRU00277"/>
    </source>
</evidence>
<organism evidence="9 10">
    <name type="scientific">Citrifermentans bemidjiense (strain ATCC BAA-1014 / DSM 16622 / JCM 12645 / Bem)</name>
    <name type="common">Geobacter bemidjiensis</name>
    <dbReference type="NCBI Taxonomy" id="404380"/>
    <lineage>
        <taxon>Bacteria</taxon>
        <taxon>Pseudomonadati</taxon>
        <taxon>Thermodesulfobacteriota</taxon>
        <taxon>Desulfuromonadia</taxon>
        <taxon>Geobacterales</taxon>
        <taxon>Geobacteraceae</taxon>
        <taxon>Citrifermentans</taxon>
    </lineage>
</organism>
<evidence type="ECO:0000256" key="3">
    <source>
        <dbReference type="ARBA" id="ARBA00023110"/>
    </source>
</evidence>
<dbReference type="PROSITE" id="PS50059">
    <property type="entry name" value="FKBP_PPIASE"/>
    <property type="match status" value="1"/>
</dbReference>
<sequence>MKRFGLIVVMMAIAAPAFAAAANDVIANAARENGAIQTASGMVYKSIKDGSGPSPKASSVVGVDYRGTLPNGREFDSSYNSKMVTKFPLSSVIPCWTEGLQMMKVGGKAKLVCPPELAYGSRGAGQAIPPNATLIFEVELLSIE</sequence>
<dbReference type="OrthoDB" id="9812109at2"/>
<dbReference type="GO" id="GO:0003755">
    <property type="term" value="F:peptidyl-prolyl cis-trans isomerase activity"/>
    <property type="evidence" value="ECO:0007669"/>
    <property type="project" value="UniProtKB-UniRule"/>
</dbReference>
<reference evidence="9 10" key="2">
    <citation type="journal article" date="2010" name="BMC Genomics">
        <title>The genome of Geobacter bemidjiensis, exemplar for the subsurface clade of Geobacter species that predominate in Fe(III)-reducing subsurface environments.</title>
        <authorList>
            <person name="Aklujkar M."/>
            <person name="Young N.D."/>
            <person name="Holmes D."/>
            <person name="Chavan M."/>
            <person name="Risso C."/>
            <person name="Kiss H.E."/>
            <person name="Han C.S."/>
            <person name="Land M.L."/>
            <person name="Lovley D.R."/>
        </authorList>
    </citation>
    <scope>NUCLEOTIDE SEQUENCE [LARGE SCALE GENOMIC DNA]</scope>
    <source>
        <strain evidence="10">ATCC BAA-1014 / DSM 16622 / JCM 12645 / Bem</strain>
    </source>
</reference>
<evidence type="ECO:0000256" key="2">
    <source>
        <dbReference type="ARBA" id="ARBA00006577"/>
    </source>
</evidence>
<dbReference type="FunFam" id="3.10.50.40:FF:000006">
    <property type="entry name" value="Peptidyl-prolyl cis-trans isomerase"/>
    <property type="match status" value="1"/>
</dbReference>
<feature type="chain" id="PRO_5002829748" description="Peptidyl-prolyl cis-trans isomerase" evidence="7">
    <location>
        <begin position="22"/>
        <end position="144"/>
    </location>
</feature>
<gene>
    <name evidence="9" type="ordered locus">Gbem_0105</name>
</gene>
<feature type="domain" description="PPIase FKBP-type" evidence="8">
    <location>
        <begin position="58"/>
        <end position="144"/>
    </location>
</feature>
<evidence type="ECO:0000256" key="7">
    <source>
        <dbReference type="SAM" id="SignalP"/>
    </source>
</evidence>
<evidence type="ECO:0000259" key="8">
    <source>
        <dbReference type="PROSITE" id="PS50059"/>
    </source>
</evidence>
<feature type="signal peptide" evidence="7">
    <location>
        <begin position="1"/>
        <end position="21"/>
    </location>
</feature>
<dbReference type="Gene3D" id="3.10.50.40">
    <property type="match status" value="1"/>
</dbReference>
<protein>
    <recommendedName>
        <fullName evidence="6">Peptidyl-prolyl cis-trans isomerase</fullName>
        <ecNumber evidence="6">5.2.1.8</ecNumber>
    </recommendedName>
</protein>
<proteinExistence type="inferred from homology"/>
<name>B5E8F3_CITBB</name>
<dbReference type="SUPFAM" id="SSF54534">
    <property type="entry name" value="FKBP-like"/>
    <property type="match status" value="1"/>
</dbReference>
<dbReference type="Pfam" id="PF00254">
    <property type="entry name" value="FKBP_C"/>
    <property type="match status" value="1"/>
</dbReference>
<evidence type="ECO:0000313" key="9">
    <source>
        <dbReference type="EMBL" id="ACH37136.1"/>
    </source>
</evidence>
<dbReference type="RefSeq" id="WP_012528544.1">
    <property type="nucleotide sequence ID" value="NC_011146.1"/>
</dbReference>
<dbReference type="EC" id="5.2.1.8" evidence="6"/>
<dbReference type="InterPro" id="IPR046357">
    <property type="entry name" value="PPIase_dom_sf"/>
</dbReference>
<evidence type="ECO:0000256" key="6">
    <source>
        <dbReference type="RuleBase" id="RU003915"/>
    </source>
</evidence>
<reference evidence="9 10" key="1">
    <citation type="submission" date="2008-07" db="EMBL/GenBank/DDBJ databases">
        <title>Complete sequence of Geobacter bemidjiensis BEM.</title>
        <authorList>
            <consortium name="US DOE Joint Genome Institute"/>
            <person name="Lucas S."/>
            <person name="Copeland A."/>
            <person name="Lapidus A."/>
            <person name="Glavina del Rio T."/>
            <person name="Dalin E."/>
            <person name="Tice H."/>
            <person name="Bruce D."/>
            <person name="Goodwin L."/>
            <person name="Pitluck S."/>
            <person name="Kiss H."/>
            <person name="Brettin T."/>
            <person name="Detter J.C."/>
            <person name="Han C."/>
            <person name="Kuske C.R."/>
            <person name="Schmutz J."/>
            <person name="Larimer F."/>
            <person name="Land M."/>
            <person name="Hauser L."/>
            <person name="Kyrpides N."/>
            <person name="Lykidis A."/>
            <person name="Lovley D."/>
            <person name="Richardson P."/>
        </authorList>
    </citation>
    <scope>NUCLEOTIDE SEQUENCE [LARGE SCALE GENOMIC DNA]</scope>
    <source>
        <strain evidence="10">ATCC BAA-1014 / DSM 16622 / JCM 12645 / Bem</strain>
    </source>
</reference>
<dbReference type="Proteomes" id="UP000008825">
    <property type="component" value="Chromosome"/>
</dbReference>
<dbReference type="InterPro" id="IPR001179">
    <property type="entry name" value="PPIase_FKBP_dom"/>
</dbReference>
<evidence type="ECO:0000313" key="10">
    <source>
        <dbReference type="Proteomes" id="UP000008825"/>
    </source>
</evidence>
<dbReference type="eggNOG" id="COG0545">
    <property type="taxonomic scope" value="Bacteria"/>
</dbReference>
<keyword evidence="7" id="KW-0732">Signal</keyword>
<dbReference type="STRING" id="404380.Gbem_0105"/>
<comment type="catalytic activity">
    <reaction evidence="1 5 6">
        <text>[protein]-peptidylproline (omega=180) = [protein]-peptidylproline (omega=0)</text>
        <dbReference type="Rhea" id="RHEA:16237"/>
        <dbReference type="Rhea" id="RHEA-COMP:10747"/>
        <dbReference type="Rhea" id="RHEA-COMP:10748"/>
        <dbReference type="ChEBI" id="CHEBI:83833"/>
        <dbReference type="ChEBI" id="CHEBI:83834"/>
        <dbReference type="EC" id="5.2.1.8"/>
    </reaction>
</comment>
<keyword evidence="10" id="KW-1185">Reference proteome</keyword>
<dbReference type="KEGG" id="gbm:Gbem_0105"/>
<keyword evidence="4 5" id="KW-0413">Isomerase</keyword>
<dbReference type="EMBL" id="CP001124">
    <property type="protein sequence ID" value="ACH37136.1"/>
    <property type="molecule type" value="Genomic_DNA"/>
</dbReference>
<evidence type="ECO:0000256" key="4">
    <source>
        <dbReference type="ARBA" id="ARBA00023235"/>
    </source>
</evidence>
<dbReference type="PANTHER" id="PTHR43811">
    <property type="entry name" value="FKBP-TYPE PEPTIDYL-PROLYL CIS-TRANS ISOMERASE FKPA"/>
    <property type="match status" value="1"/>
</dbReference>